<sequence>MKFSPQHKYIFIEVISFLYILLFVYAAISKLLDFENFQVQLGQSPLVSSFAGIVSWVVPIIELLIAGLLLFSSTRFLALWAAFSLMTIFTAYIFIILNYSPFVPCSCGGILEKMGWQEHFIFNFVFMILAAAGILILAGMVPKVHLISKPAALASAFSVTTLFSIGLVALLFILSEDIIHHRNNFVRRFPKHPTTGKKTILLPHAAYYIAGYDKGQIYLGNRAEPLAVTIFDTSLVEKKTIHINLPKYNFPYTVPRLVVNTPYFYFSDGSVPCIFIGDTVSWKAELKMYGKAYFSILKPIDNNKAVIRAIDSKTKNNTLGLFNFNNNTALKLNGGLLQKQVDGVFDTDGSLLYNSHLDKIIYTYAYRNEFLIIDSKIGSHTSGHTIDTTSRAQVSVASIKSKNIKTLARQPKLVNKLTATFGNYLFVNAALIGKYEPEIMWKQASIIDVYNVKENTYAFSFYVYNLEGRTMDEFVVLNDRIVSLNGRHLTVEKLKTNYYKPFYPSR</sequence>
<dbReference type="Proteomes" id="UP000184028">
    <property type="component" value="Unassembled WGS sequence"/>
</dbReference>
<name>A0A1M6XG27_9FLAO</name>
<dbReference type="GO" id="GO:0016020">
    <property type="term" value="C:membrane"/>
    <property type="evidence" value="ECO:0007669"/>
    <property type="project" value="UniProtKB-SubCell"/>
</dbReference>
<feature type="transmembrane region" description="Helical" evidence="5">
    <location>
        <begin position="48"/>
        <end position="71"/>
    </location>
</feature>
<dbReference type="OrthoDB" id="673785at2"/>
<feature type="transmembrane region" description="Helical" evidence="5">
    <location>
        <begin position="78"/>
        <end position="100"/>
    </location>
</feature>
<evidence type="ECO:0000256" key="2">
    <source>
        <dbReference type="ARBA" id="ARBA00022692"/>
    </source>
</evidence>
<evidence type="ECO:0000256" key="4">
    <source>
        <dbReference type="ARBA" id="ARBA00023136"/>
    </source>
</evidence>
<dbReference type="RefSeq" id="WP_068843447.1">
    <property type="nucleotide sequence ID" value="NZ_FRBT01000001.1"/>
</dbReference>
<keyword evidence="3 5" id="KW-1133">Transmembrane helix</keyword>
<accession>A0A1M6XG27</accession>
<evidence type="ECO:0000313" key="7">
    <source>
        <dbReference type="EMBL" id="SHL04863.1"/>
    </source>
</evidence>
<evidence type="ECO:0000256" key="3">
    <source>
        <dbReference type="ARBA" id="ARBA00022989"/>
    </source>
</evidence>
<dbReference type="AlphaFoldDB" id="A0A1M6XG27"/>
<feature type="transmembrane region" description="Helical" evidence="5">
    <location>
        <begin position="120"/>
        <end position="141"/>
    </location>
</feature>
<dbReference type="EMBL" id="FRBT01000001">
    <property type="protein sequence ID" value="SHL04863.1"/>
    <property type="molecule type" value="Genomic_DNA"/>
</dbReference>
<gene>
    <name evidence="7" type="ORF">SAMN05444484_101124</name>
</gene>
<keyword evidence="2 5" id="KW-0812">Transmembrane</keyword>
<comment type="subcellular location">
    <subcellularLocation>
        <location evidence="1">Membrane</location>
        <topology evidence="1">Multi-pass membrane protein</topology>
    </subcellularLocation>
</comment>
<proteinExistence type="predicted"/>
<evidence type="ECO:0000256" key="5">
    <source>
        <dbReference type="SAM" id="Phobius"/>
    </source>
</evidence>
<evidence type="ECO:0000256" key="1">
    <source>
        <dbReference type="ARBA" id="ARBA00004141"/>
    </source>
</evidence>
<keyword evidence="4 5" id="KW-0472">Membrane</keyword>
<dbReference type="GO" id="GO:0030416">
    <property type="term" value="P:methylamine metabolic process"/>
    <property type="evidence" value="ECO:0007669"/>
    <property type="project" value="InterPro"/>
</dbReference>
<feature type="transmembrane region" description="Helical" evidence="5">
    <location>
        <begin position="9"/>
        <end position="28"/>
    </location>
</feature>
<feature type="transmembrane region" description="Helical" evidence="5">
    <location>
        <begin position="153"/>
        <end position="174"/>
    </location>
</feature>
<reference evidence="8" key="1">
    <citation type="submission" date="2016-11" db="EMBL/GenBank/DDBJ databases">
        <authorList>
            <person name="Varghese N."/>
            <person name="Submissions S."/>
        </authorList>
    </citation>
    <scope>NUCLEOTIDE SEQUENCE [LARGE SCALE GENOMIC DNA]</scope>
    <source>
        <strain evidence="8">DSM 24724</strain>
    </source>
</reference>
<evidence type="ECO:0000313" key="8">
    <source>
        <dbReference type="Proteomes" id="UP000184028"/>
    </source>
</evidence>
<dbReference type="Pfam" id="PF07291">
    <property type="entry name" value="MauE"/>
    <property type="match status" value="1"/>
</dbReference>
<protein>
    <submittedName>
        <fullName evidence="7">Methylamine utilisation protein MauE</fullName>
    </submittedName>
</protein>
<dbReference type="InterPro" id="IPR009908">
    <property type="entry name" value="Methylamine_util_MauE"/>
</dbReference>
<organism evidence="7 8">
    <name type="scientific">Flavobacterium chilense</name>
    <dbReference type="NCBI Taxonomy" id="946677"/>
    <lineage>
        <taxon>Bacteria</taxon>
        <taxon>Pseudomonadati</taxon>
        <taxon>Bacteroidota</taxon>
        <taxon>Flavobacteriia</taxon>
        <taxon>Flavobacteriales</taxon>
        <taxon>Flavobacteriaceae</taxon>
        <taxon>Flavobacterium</taxon>
    </lineage>
</organism>
<evidence type="ECO:0000259" key="6">
    <source>
        <dbReference type="Pfam" id="PF07291"/>
    </source>
</evidence>
<dbReference type="STRING" id="946677.SAMN05444484_101124"/>
<feature type="domain" description="Methylamine utilisation protein MauE" evidence="6">
    <location>
        <begin position="10"/>
        <end position="135"/>
    </location>
</feature>
<dbReference type="UniPathway" id="UPA00895"/>
<keyword evidence="8" id="KW-1185">Reference proteome</keyword>